<organism evidence="1">
    <name type="scientific">Anguilla anguilla</name>
    <name type="common">European freshwater eel</name>
    <name type="synonym">Muraena anguilla</name>
    <dbReference type="NCBI Taxonomy" id="7936"/>
    <lineage>
        <taxon>Eukaryota</taxon>
        <taxon>Metazoa</taxon>
        <taxon>Chordata</taxon>
        <taxon>Craniata</taxon>
        <taxon>Vertebrata</taxon>
        <taxon>Euteleostomi</taxon>
        <taxon>Actinopterygii</taxon>
        <taxon>Neopterygii</taxon>
        <taxon>Teleostei</taxon>
        <taxon>Anguilliformes</taxon>
        <taxon>Anguillidae</taxon>
        <taxon>Anguilla</taxon>
    </lineage>
</organism>
<sequence>MPGHPCRDACQACRYYFIDQYGRRGGKREELCIISITVIRDAM</sequence>
<reference evidence="1" key="1">
    <citation type="submission" date="2014-11" db="EMBL/GenBank/DDBJ databases">
        <authorList>
            <person name="Amaro Gonzalez C."/>
        </authorList>
    </citation>
    <scope>NUCLEOTIDE SEQUENCE</scope>
</reference>
<protein>
    <submittedName>
        <fullName evidence="1">Uncharacterized protein</fullName>
    </submittedName>
</protein>
<reference evidence="1" key="2">
    <citation type="journal article" date="2015" name="Fish Shellfish Immunol.">
        <title>Early steps in the European eel (Anguilla anguilla)-Vibrio vulnificus interaction in the gills: Role of the RtxA13 toxin.</title>
        <authorList>
            <person name="Callol A."/>
            <person name="Pajuelo D."/>
            <person name="Ebbesson L."/>
            <person name="Teles M."/>
            <person name="MacKenzie S."/>
            <person name="Amaro C."/>
        </authorList>
    </citation>
    <scope>NUCLEOTIDE SEQUENCE</scope>
</reference>
<dbReference type="EMBL" id="GBXM01104314">
    <property type="protein sequence ID" value="JAH04263.1"/>
    <property type="molecule type" value="Transcribed_RNA"/>
</dbReference>
<accession>A0A0E9PKC4</accession>
<name>A0A0E9PKC4_ANGAN</name>
<dbReference type="AlphaFoldDB" id="A0A0E9PKC4"/>
<proteinExistence type="predicted"/>
<evidence type="ECO:0000313" key="1">
    <source>
        <dbReference type="EMBL" id="JAH04263.1"/>
    </source>
</evidence>